<dbReference type="PROSITE" id="PS50109">
    <property type="entry name" value="HIS_KIN"/>
    <property type="match status" value="1"/>
</dbReference>
<accession>A0ABU1DA83</accession>
<organism evidence="7 8">
    <name type="scientific">Yanghanlia caeni</name>
    <dbReference type="NCBI Taxonomy" id="3064283"/>
    <lineage>
        <taxon>Bacteria</taxon>
        <taxon>Pseudomonadati</taxon>
        <taxon>Pseudomonadota</taxon>
        <taxon>Betaproteobacteria</taxon>
        <taxon>Burkholderiales</taxon>
        <taxon>Alcaligenaceae</taxon>
        <taxon>Yanghanlia</taxon>
    </lineage>
</organism>
<dbReference type="CDD" id="cd00082">
    <property type="entry name" value="HisKA"/>
    <property type="match status" value="1"/>
</dbReference>
<evidence type="ECO:0000259" key="4">
    <source>
        <dbReference type="PROSITE" id="PS50109"/>
    </source>
</evidence>
<evidence type="ECO:0000259" key="6">
    <source>
        <dbReference type="PROSITE" id="PS50113"/>
    </source>
</evidence>
<dbReference type="InterPro" id="IPR036890">
    <property type="entry name" value="HATPase_C_sf"/>
</dbReference>
<dbReference type="SUPFAM" id="SSF55785">
    <property type="entry name" value="PYP-like sensor domain (PAS domain)"/>
    <property type="match status" value="2"/>
</dbReference>
<dbReference type="Gene3D" id="3.30.565.10">
    <property type="entry name" value="Histidine kinase-like ATPase, C-terminal domain"/>
    <property type="match status" value="1"/>
</dbReference>
<evidence type="ECO:0000313" key="8">
    <source>
        <dbReference type="Proteomes" id="UP001232156"/>
    </source>
</evidence>
<dbReference type="InterPro" id="IPR035965">
    <property type="entry name" value="PAS-like_dom_sf"/>
</dbReference>
<evidence type="ECO:0000259" key="5">
    <source>
        <dbReference type="PROSITE" id="PS50112"/>
    </source>
</evidence>
<dbReference type="Pfam" id="PF02518">
    <property type="entry name" value="HATPase_c"/>
    <property type="match status" value="1"/>
</dbReference>
<evidence type="ECO:0000256" key="1">
    <source>
        <dbReference type="ARBA" id="ARBA00000085"/>
    </source>
</evidence>
<dbReference type="SMART" id="SM00388">
    <property type="entry name" value="HisKA"/>
    <property type="match status" value="1"/>
</dbReference>
<dbReference type="Gene3D" id="3.30.450.20">
    <property type="entry name" value="PAS domain"/>
    <property type="match status" value="2"/>
</dbReference>
<dbReference type="InterPro" id="IPR000700">
    <property type="entry name" value="PAS-assoc_C"/>
</dbReference>
<feature type="domain" description="PAC" evidence="6">
    <location>
        <begin position="91"/>
        <end position="143"/>
    </location>
</feature>
<dbReference type="SMART" id="SM00387">
    <property type="entry name" value="HATPase_c"/>
    <property type="match status" value="1"/>
</dbReference>
<name>A0ABU1DA83_9BURK</name>
<evidence type="ECO:0000256" key="2">
    <source>
        <dbReference type="ARBA" id="ARBA00012438"/>
    </source>
</evidence>
<dbReference type="InterPro" id="IPR003661">
    <property type="entry name" value="HisK_dim/P_dom"/>
</dbReference>
<dbReference type="SUPFAM" id="SSF55874">
    <property type="entry name" value="ATPase domain of HSP90 chaperone/DNA topoisomerase II/histidine kinase"/>
    <property type="match status" value="1"/>
</dbReference>
<dbReference type="RefSeq" id="WP_347287714.1">
    <property type="nucleotide sequence ID" value="NZ_JAUZQE010000061.1"/>
</dbReference>
<sequence>MAHDTEASCTQGRSPERMFFEHAVHAVKGCVLAFFEPNGQIRISNAHTHGFVAFVGEDDQGHPCSCSLKKSARSKRMSALALKTARAEGCFEAGGWLRPKSGEPVWAHLVLSPVYDEAQSLLGYAACIHDSTARRAAEHALYNSERQFRMLVQGVRDYAIYMLDPQGCITNWNAGAALIKGYAADEIIGKHYSTFYTEEDRQRGEPQRALEMALRSNGFHNEAWRVRKDGTLFWASVVIDPIYDENGNLLGFAKITRDITERKRGEEKAARQRENHHQSQKLEALGRITGTVAHDFNNMLAIIRTAAEMLGSGMPLKHDADHYIRMITDTSERAANLTGQLLAFARQQPLRLEVFSPTARIEGLRHVISTSLGSRNELVLDLADDVAFVESDPSQFETAILNLVINARDAMEEGGVVTITASNVRTALEEDDAAREWVAIEVRDSGSGIAPQVLTHIFEPFFTTKEVNQGTGLGLSQVYGYVKQSGGDIRVASTVGKGTAFTLYLPPAQPDAGDAWGNLLTPAARDAMRQGSTAQ</sequence>
<dbReference type="InterPro" id="IPR003594">
    <property type="entry name" value="HATPase_dom"/>
</dbReference>
<keyword evidence="3" id="KW-0597">Phosphoprotein</keyword>
<dbReference type="InterPro" id="IPR036097">
    <property type="entry name" value="HisK_dim/P_sf"/>
</dbReference>
<gene>
    <name evidence="7" type="ORF">Q8947_14455</name>
</gene>
<dbReference type="CDD" id="cd00130">
    <property type="entry name" value="PAS"/>
    <property type="match status" value="1"/>
</dbReference>
<comment type="caution">
    <text evidence="7">The sequence shown here is derived from an EMBL/GenBank/DDBJ whole genome shotgun (WGS) entry which is preliminary data.</text>
</comment>
<proteinExistence type="predicted"/>
<dbReference type="PRINTS" id="PR00344">
    <property type="entry name" value="BCTRLSENSOR"/>
</dbReference>
<dbReference type="Proteomes" id="UP001232156">
    <property type="component" value="Unassembled WGS sequence"/>
</dbReference>
<dbReference type="NCBIfam" id="TIGR00229">
    <property type="entry name" value="sensory_box"/>
    <property type="match status" value="1"/>
</dbReference>
<dbReference type="Gene3D" id="1.10.287.130">
    <property type="match status" value="1"/>
</dbReference>
<dbReference type="PANTHER" id="PTHR43065">
    <property type="entry name" value="SENSOR HISTIDINE KINASE"/>
    <property type="match status" value="1"/>
</dbReference>
<dbReference type="PROSITE" id="PS50112">
    <property type="entry name" value="PAS"/>
    <property type="match status" value="1"/>
</dbReference>
<feature type="domain" description="Histidine kinase" evidence="4">
    <location>
        <begin position="291"/>
        <end position="509"/>
    </location>
</feature>
<comment type="catalytic activity">
    <reaction evidence="1">
        <text>ATP + protein L-histidine = ADP + protein N-phospho-L-histidine.</text>
        <dbReference type="EC" id="2.7.13.3"/>
    </reaction>
</comment>
<dbReference type="InterPro" id="IPR001610">
    <property type="entry name" value="PAC"/>
</dbReference>
<dbReference type="SUPFAM" id="SSF47384">
    <property type="entry name" value="Homodimeric domain of signal transducing histidine kinase"/>
    <property type="match status" value="1"/>
</dbReference>
<feature type="domain" description="PAS" evidence="5">
    <location>
        <begin position="144"/>
        <end position="217"/>
    </location>
</feature>
<dbReference type="Pfam" id="PF13426">
    <property type="entry name" value="PAS_9"/>
    <property type="match status" value="2"/>
</dbReference>
<dbReference type="PROSITE" id="PS50113">
    <property type="entry name" value="PAC"/>
    <property type="match status" value="2"/>
</dbReference>
<dbReference type="PANTHER" id="PTHR43065:SF49">
    <property type="entry name" value="HISTIDINE KINASE"/>
    <property type="match status" value="1"/>
</dbReference>
<dbReference type="SMART" id="SM00086">
    <property type="entry name" value="PAC"/>
    <property type="match status" value="2"/>
</dbReference>
<dbReference type="EMBL" id="JAUZQE010000061">
    <property type="protein sequence ID" value="MDR4127177.1"/>
    <property type="molecule type" value="Genomic_DNA"/>
</dbReference>
<dbReference type="InterPro" id="IPR005467">
    <property type="entry name" value="His_kinase_dom"/>
</dbReference>
<reference evidence="7 8" key="1">
    <citation type="submission" date="2023-08" db="EMBL/GenBank/DDBJ databases">
        <title>Alcaligenaceae gen. nov., a novel taxon isolated from the sludge of Yixing Pesticide Factory.</title>
        <authorList>
            <person name="Ruan L."/>
        </authorList>
    </citation>
    <scope>NUCLEOTIDE SEQUENCE [LARGE SCALE GENOMIC DNA]</scope>
    <source>
        <strain evidence="7 8">LG-2</strain>
    </source>
</reference>
<dbReference type="SMART" id="SM00091">
    <property type="entry name" value="PAS"/>
    <property type="match status" value="1"/>
</dbReference>
<protein>
    <recommendedName>
        <fullName evidence="2">histidine kinase</fullName>
        <ecNumber evidence="2">2.7.13.3</ecNumber>
    </recommendedName>
</protein>
<dbReference type="EC" id="2.7.13.3" evidence="2"/>
<evidence type="ECO:0000313" key="7">
    <source>
        <dbReference type="EMBL" id="MDR4127177.1"/>
    </source>
</evidence>
<feature type="domain" description="PAC" evidence="6">
    <location>
        <begin position="219"/>
        <end position="271"/>
    </location>
</feature>
<dbReference type="Pfam" id="PF00512">
    <property type="entry name" value="HisKA"/>
    <property type="match status" value="1"/>
</dbReference>
<dbReference type="InterPro" id="IPR004358">
    <property type="entry name" value="Sig_transdc_His_kin-like_C"/>
</dbReference>
<evidence type="ECO:0000256" key="3">
    <source>
        <dbReference type="ARBA" id="ARBA00022553"/>
    </source>
</evidence>
<keyword evidence="8" id="KW-1185">Reference proteome</keyword>
<dbReference type="InterPro" id="IPR000014">
    <property type="entry name" value="PAS"/>
</dbReference>